<sequence>MAIESLKDVYIEQVQDMHSACTQSIKATRMLNEVAQDGALTEALEAGIAGIERGREAMAEIARRHGADPAGEHCKGMEGLVAEAKADVIDEDYADMDARDAAIVTQYQRMAHYAIAGYGTILAFARRLGLEDDAATVAECLEKSYDGDRRFTEIATSGLNARAA</sequence>
<proteinExistence type="predicted"/>
<dbReference type="AlphaFoldDB" id="A0A3N2R8L2"/>
<dbReference type="EMBL" id="RDRB01000002">
    <property type="protein sequence ID" value="ROU03758.1"/>
    <property type="molecule type" value="Genomic_DNA"/>
</dbReference>
<organism evidence="1 2">
    <name type="scientific">Histidinibacterium lentulum</name>
    <dbReference type="NCBI Taxonomy" id="2480588"/>
    <lineage>
        <taxon>Bacteria</taxon>
        <taxon>Pseudomonadati</taxon>
        <taxon>Pseudomonadota</taxon>
        <taxon>Alphaproteobacteria</taxon>
        <taxon>Rhodobacterales</taxon>
        <taxon>Paracoccaceae</taxon>
        <taxon>Histidinibacterium</taxon>
    </lineage>
</organism>
<dbReference type="RefSeq" id="WP_123641293.1">
    <property type="nucleotide sequence ID" value="NZ_ML119082.1"/>
</dbReference>
<dbReference type="SUPFAM" id="SSF47240">
    <property type="entry name" value="Ferritin-like"/>
    <property type="match status" value="1"/>
</dbReference>
<comment type="caution">
    <text evidence="1">The sequence shown here is derived from an EMBL/GenBank/DDBJ whole genome shotgun (WGS) entry which is preliminary data.</text>
</comment>
<dbReference type="Pfam" id="PF05974">
    <property type="entry name" value="DUF892"/>
    <property type="match status" value="1"/>
</dbReference>
<dbReference type="Proteomes" id="UP000268016">
    <property type="component" value="Unassembled WGS sequence"/>
</dbReference>
<reference evidence="1 2" key="1">
    <citation type="submission" date="2018-10" db="EMBL/GenBank/DDBJ databases">
        <title>Histidinibacterium lentulum gen. nov., sp. nov., a marine bacterium from the culture broth of Picochlorum sp. 122.</title>
        <authorList>
            <person name="Wang G."/>
        </authorList>
    </citation>
    <scope>NUCLEOTIDE SEQUENCE [LARGE SCALE GENOMIC DNA]</scope>
    <source>
        <strain evidence="1 2">B17</strain>
    </source>
</reference>
<dbReference type="OrthoDB" id="9795056at2"/>
<keyword evidence="2" id="KW-1185">Reference proteome</keyword>
<dbReference type="InterPro" id="IPR047114">
    <property type="entry name" value="YciF"/>
</dbReference>
<name>A0A3N2R8L2_9RHOB</name>
<dbReference type="Gene3D" id="1.20.1260.10">
    <property type="match status" value="1"/>
</dbReference>
<protein>
    <submittedName>
        <fullName evidence="1">DUF892 family protein</fullName>
    </submittedName>
</protein>
<gene>
    <name evidence="1" type="ORF">EAT49_05550</name>
</gene>
<dbReference type="PANTHER" id="PTHR30565:SF9">
    <property type="entry name" value="PROTEIN YCIF"/>
    <property type="match status" value="1"/>
</dbReference>
<evidence type="ECO:0000313" key="2">
    <source>
        <dbReference type="Proteomes" id="UP000268016"/>
    </source>
</evidence>
<dbReference type="InterPro" id="IPR012347">
    <property type="entry name" value="Ferritin-like"/>
</dbReference>
<dbReference type="InterPro" id="IPR010287">
    <property type="entry name" value="DUF892_YciF-like"/>
</dbReference>
<accession>A0A3N2R8L2</accession>
<dbReference type="PANTHER" id="PTHR30565">
    <property type="entry name" value="PROTEIN YCIF"/>
    <property type="match status" value="1"/>
</dbReference>
<evidence type="ECO:0000313" key="1">
    <source>
        <dbReference type="EMBL" id="ROU03758.1"/>
    </source>
</evidence>
<dbReference type="InterPro" id="IPR009078">
    <property type="entry name" value="Ferritin-like_SF"/>
</dbReference>